<dbReference type="EnsemblMetazoa" id="G17716.6">
    <property type="protein sequence ID" value="G17716.6:cds"/>
    <property type="gene ID" value="G17716"/>
</dbReference>
<dbReference type="GO" id="GO:0007165">
    <property type="term" value="P:signal transduction"/>
    <property type="evidence" value="ECO:0007669"/>
    <property type="project" value="InterPro"/>
</dbReference>
<dbReference type="SMART" id="SM00255">
    <property type="entry name" value="TIR"/>
    <property type="match status" value="1"/>
</dbReference>
<dbReference type="InterPro" id="IPR000157">
    <property type="entry name" value="TIR_dom"/>
</dbReference>
<feature type="transmembrane region" description="Helical" evidence="2">
    <location>
        <begin position="327"/>
        <end position="354"/>
    </location>
</feature>
<dbReference type="InterPro" id="IPR035897">
    <property type="entry name" value="Toll_tir_struct_dom_sf"/>
</dbReference>
<dbReference type="EnsemblMetazoa" id="G17716.2">
    <property type="protein sequence ID" value="G17716.2:cds"/>
    <property type="gene ID" value="G17716"/>
</dbReference>
<organism evidence="4 5">
    <name type="scientific">Magallana gigas</name>
    <name type="common">Pacific oyster</name>
    <name type="synonym">Crassostrea gigas</name>
    <dbReference type="NCBI Taxonomy" id="29159"/>
    <lineage>
        <taxon>Eukaryota</taxon>
        <taxon>Metazoa</taxon>
        <taxon>Spiralia</taxon>
        <taxon>Lophotrochozoa</taxon>
        <taxon>Mollusca</taxon>
        <taxon>Bivalvia</taxon>
        <taxon>Autobranchia</taxon>
        <taxon>Pteriomorphia</taxon>
        <taxon>Ostreida</taxon>
        <taxon>Ostreoidea</taxon>
        <taxon>Ostreidae</taxon>
        <taxon>Magallana</taxon>
    </lineage>
</organism>
<dbReference type="Pfam" id="PF13676">
    <property type="entry name" value="TIR_2"/>
    <property type="match status" value="1"/>
</dbReference>
<evidence type="ECO:0000256" key="1">
    <source>
        <dbReference type="SAM" id="MobiDB-lite"/>
    </source>
</evidence>
<dbReference type="Proteomes" id="UP000005408">
    <property type="component" value="Unassembled WGS sequence"/>
</dbReference>
<evidence type="ECO:0000259" key="3">
    <source>
        <dbReference type="PROSITE" id="PS50104"/>
    </source>
</evidence>
<feature type="transmembrane region" description="Helical" evidence="2">
    <location>
        <begin position="286"/>
        <end position="307"/>
    </location>
</feature>
<evidence type="ECO:0000256" key="2">
    <source>
        <dbReference type="SAM" id="Phobius"/>
    </source>
</evidence>
<dbReference type="PANTHER" id="PTHR16253:SF0">
    <property type="entry name" value="TETRATRICOPEPTIDE REPEAT PROTEIN 22"/>
    <property type="match status" value="1"/>
</dbReference>
<proteinExistence type="predicted"/>
<dbReference type="AlphaFoldDB" id="A0A8W8JC41"/>
<evidence type="ECO:0000313" key="5">
    <source>
        <dbReference type="Proteomes" id="UP000005408"/>
    </source>
</evidence>
<reference evidence="4" key="1">
    <citation type="submission" date="2022-08" db="UniProtKB">
        <authorList>
            <consortium name="EnsemblMetazoa"/>
        </authorList>
    </citation>
    <scope>IDENTIFICATION</scope>
    <source>
        <strain evidence="4">05x7-T-G4-1.051#20</strain>
    </source>
</reference>
<sequence>MSADRLLRQSSLENLIESDSGGDQEMFNPVSVETSGDAEDLRHEIDEHVQRKKILSLPPSKKYHLFISYSAEDREDANKICEHMEKRFQMKCMNFERDFVPGKSIDENISYEMQRSVKVLLILSPNYTQSHWCVTEAREACQLSFKDLCDVSVIPLLLRPLEKQLPPFLKSFVYIDAQKELDVPAKIYDAYLNPGSIDPLHKDRIGSSQHKSSGAFLCQKFASQTKILKHGFAYRFPQLDNHEMEKFATFDLEPLECATHYFDLIKDLNSRRLLRNYPLLVTKWRFLLLLLLTLTICCFFGGMNFVALQMEYPAVSYENPLTTEDLFPLAIVNIVGITLLLLLILCFFCCVPFCRKKMSASIHSVLLKHNRKFYKKSKCLVFFDDTYVLKPSLNIFKYDVTECQKYICLLLAKKRPTMTEDEIQTTADDMMYQKLRDLQMTNALIHWTTIPESTSRRHVTRNNRACLCELVEESINISGPGPASTCQIIEV</sequence>
<name>A0A8W8JC41_MAGGI</name>
<accession>A0A8W8JC41</accession>
<evidence type="ECO:0000313" key="4">
    <source>
        <dbReference type="EnsemblMetazoa" id="G17716.6:cds"/>
    </source>
</evidence>
<keyword evidence="2" id="KW-0472">Membrane</keyword>
<dbReference type="SUPFAM" id="SSF52200">
    <property type="entry name" value="Toll/Interleukin receptor TIR domain"/>
    <property type="match status" value="1"/>
</dbReference>
<dbReference type="PROSITE" id="PS50104">
    <property type="entry name" value="TIR"/>
    <property type="match status" value="1"/>
</dbReference>
<dbReference type="InterPro" id="IPR042342">
    <property type="entry name" value="TTC22"/>
</dbReference>
<protein>
    <recommendedName>
        <fullName evidence="3">TIR domain-containing protein</fullName>
    </recommendedName>
</protein>
<dbReference type="OrthoDB" id="6161467at2759"/>
<keyword evidence="2" id="KW-1133">Transmembrane helix</keyword>
<keyword evidence="2" id="KW-0812">Transmembrane</keyword>
<feature type="domain" description="TIR" evidence="3">
    <location>
        <begin position="61"/>
        <end position="191"/>
    </location>
</feature>
<dbReference type="Gene3D" id="3.40.50.10140">
    <property type="entry name" value="Toll/interleukin-1 receptor homology (TIR) domain"/>
    <property type="match status" value="1"/>
</dbReference>
<dbReference type="PANTHER" id="PTHR16253">
    <property type="entry name" value="TETRATRICOPEPTIDE REPEAT PROTEIN 22"/>
    <property type="match status" value="1"/>
</dbReference>
<dbReference type="EnsemblMetazoa" id="G17716.1">
    <property type="protein sequence ID" value="G17716.1:cds"/>
    <property type="gene ID" value="G17716"/>
</dbReference>
<keyword evidence="5" id="KW-1185">Reference proteome</keyword>
<dbReference type="OMA" id="ITWIEAS"/>
<feature type="region of interest" description="Disordered" evidence="1">
    <location>
        <begin position="15"/>
        <end position="36"/>
    </location>
</feature>